<dbReference type="InterPro" id="IPR003806">
    <property type="entry name" value="ATP-grasp_PylC-type"/>
</dbReference>
<proteinExistence type="predicted"/>
<reference evidence="6 7" key="1">
    <citation type="submission" date="2023-03" db="EMBL/GenBank/DDBJ databases">
        <title>Genome sequence of Microbacterium sp. KACC 23027.</title>
        <authorList>
            <person name="Kim S."/>
            <person name="Heo J."/>
            <person name="Kwon S.-W."/>
        </authorList>
    </citation>
    <scope>NUCLEOTIDE SEQUENCE [LARGE SCALE GENOMIC DNA]</scope>
    <source>
        <strain evidence="6 7">KACC 23027</strain>
    </source>
</reference>
<organism evidence="6 7">
    <name type="scientific">Microbacterium horticulturae</name>
    <dbReference type="NCBI Taxonomy" id="3028316"/>
    <lineage>
        <taxon>Bacteria</taxon>
        <taxon>Bacillati</taxon>
        <taxon>Actinomycetota</taxon>
        <taxon>Actinomycetes</taxon>
        <taxon>Micrococcales</taxon>
        <taxon>Microbacteriaceae</taxon>
        <taxon>Microbacterium</taxon>
    </lineage>
</organism>
<evidence type="ECO:0000313" key="6">
    <source>
        <dbReference type="EMBL" id="WEG09174.1"/>
    </source>
</evidence>
<dbReference type="Proteomes" id="UP001214553">
    <property type="component" value="Chromosome"/>
</dbReference>
<evidence type="ECO:0000259" key="5">
    <source>
        <dbReference type="PROSITE" id="PS50975"/>
    </source>
</evidence>
<keyword evidence="1" id="KW-0436">Ligase</keyword>
<keyword evidence="3 4" id="KW-0067">ATP-binding</keyword>
<dbReference type="InterPro" id="IPR011761">
    <property type="entry name" value="ATP-grasp"/>
</dbReference>
<evidence type="ECO:0000256" key="4">
    <source>
        <dbReference type="PROSITE-ProRule" id="PRU00409"/>
    </source>
</evidence>
<gene>
    <name evidence="6" type="ORF">PU630_01020</name>
</gene>
<dbReference type="PANTHER" id="PTHR43585:SF2">
    <property type="entry name" value="ATP-GRASP ENZYME FSQD"/>
    <property type="match status" value="1"/>
</dbReference>
<dbReference type="PANTHER" id="PTHR43585">
    <property type="entry name" value="FUMIPYRROLE BIOSYNTHESIS PROTEIN C"/>
    <property type="match status" value="1"/>
</dbReference>
<evidence type="ECO:0000256" key="3">
    <source>
        <dbReference type="ARBA" id="ARBA00022840"/>
    </source>
</evidence>
<keyword evidence="7" id="KW-1185">Reference proteome</keyword>
<dbReference type="Pfam" id="PF02655">
    <property type="entry name" value="ATP-grasp_3"/>
    <property type="match status" value="1"/>
</dbReference>
<dbReference type="SUPFAM" id="SSF56059">
    <property type="entry name" value="Glutathione synthetase ATP-binding domain-like"/>
    <property type="match status" value="1"/>
</dbReference>
<feature type="domain" description="ATP-grasp" evidence="5">
    <location>
        <begin position="124"/>
        <end position="326"/>
    </location>
</feature>
<dbReference type="RefSeq" id="WP_275278498.1">
    <property type="nucleotide sequence ID" value="NZ_CP119108.1"/>
</dbReference>
<keyword evidence="2 4" id="KW-0547">Nucleotide-binding</keyword>
<evidence type="ECO:0000256" key="2">
    <source>
        <dbReference type="ARBA" id="ARBA00022741"/>
    </source>
</evidence>
<sequence>MTTSPSDTALPVLAIVLDSPLREFFPLTYVEAAAGVCRPLWVTLRDDVETKRYVRILRRSGDVVDVCGRSEEQAAEAIRGHAPGGIVAFYESNVPWTARVAELLRLPYHSVGTAAALSDKWEQRRSLRDHGLRTPGFWDVGELARDEALLGRVAHHAAYPLIAKPRSGRASRDMVRVPGPDALKALVASSGPEPMVVEEFIPDPSTSLTGVDNAYYVSVETLVSHGVVSVLGVTGRHPLVEPFREAGLFFPAEVSDELHDELVDVAAEAVRALGVEFGALHVEVKVTDTGPVVIELNPRPGGSALPDLLEHAFGLNIFQVAMRIALGERVTYRDLPRPEDVGYSVYVLPDMELRRITRVSGLDTLSAIDGVNSVIPKRGAGDDIDPHEGMMEYIVRVAGIASDHDARRRIREQILAQVVVSGHS</sequence>
<dbReference type="PROSITE" id="PS50975">
    <property type="entry name" value="ATP_GRASP"/>
    <property type="match status" value="1"/>
</dbReference>
<protein>
    <submittedName>
        <fullName evidence="6">ATP-grasp domain-containing protein</fullName>
    </submittedName>
</protein>
<dbReference type="InterPro" id="IPR052032">
    <property type="entry name" value="ATP-dep_AA_Ligase"/>
</dbReference>
<name>A0ABY8BYA0_9MICO</name>
<evidence type="ECO:0000313" key="7">
    <source>
        <dbReference type="Proteomes" id="UP001214553"/>
    </source>
</evidence>
<dbReference type="EMBL" id="CP119108">
    <property type="protein sequence ID" value="WEG09174.1"/>
    <property type="molecule type" value="Genomic_DNA"/>
</dbReference>
<dbReference type="Gene3D" id="3.30.470.20">
    <property type="entry name" value="ATP-grasp fold, B domain"/>
    <property type="match status" value="1"/>
</dbReference>
<accession>A0ABY8BYA0</accession>
<evidence type="ECO:0000256" key="1">
    <source>
        <dbReference type="ARBA" id="ARBA00022598"/>
    </source>
</evidence>